<dbReference type="RefSeq" id="WP_085481462.1">
    <property type="nucleotide sequence ID" value="NZ_FXAT01000002.1"/>
</dbReference>
<dbReference type="EMBL" id="FXAT01000002">
    <property type="protein sequence ID" value="SMG23322.1"/>
    <property type="molecule type" value="Genomic_DNA"/>
</dbReference>
<protein>
    <submittedName>
        <fullName evidence="4">Predicted dehydrogenase</fullName>
    </submittedName>
</protein>
<dbReference type="InterPro" id="IPR000683">
    <property type="entry name" value="Gfo/Idh/MocA-like_OxRdtase_N"/>
</dbReference>
<reference evidence="5" key="1">
    <citation type="submission" date="2017-04" db="EMBL/GenBank/DDBJ databases">
        <authorList>
            <person name="Varghese N."/>
            <person name="Submissions S."/>
        </authorList>
    </citation>
    <scope>NUCLEOTIDE SEQUENCE [LARGE SCALE GENOMIC DNA]</scope>
    <source>
        <strain evidence="5">LMG 29540</strain>
    </source>
</reference>
<feature type="domain" description="Gfo/Idh/MocA-like oxidoreductase N-terminal" evidence="2">
    <location>
        <begin position="5"/>
        <end position="126"/>
    </location>
</feature>
<dbReference type="Pfam" id="PF01408">
    <property type="entry name" value="GFO_IDH_MocA"/>
    <property type="match status" value="1"/>
</dbReference>
<evidence type="ECO:0000256" key="1">
    <source>
        <dbReference type="ARBA" id="ARBA00023002"/>
    </source>
</evidence>
<name>A0A1X7J742_9BURK</name>
<dbReference type="GO" id="GO:0016491">
    <property type="term" value="F:oxidoreductase activity"/>
    <property type="evidence" value="ECO:0007669"/>
    <property type="project" value="UniProtKB-KW"/>
</dbReference>
<dbReference type="Gene3D" id="3.40.50.720">
    <property type="entry name" value="NAD(P)-binding Rossmann-like Domain"/>
    <property type="match status" value="1"/>
</dbReference>
<evidence type="ECO:0000259" key="2">
    <source>
        <dbReference type="Pfam" id="PF01408"/>
    </source>
</evidence>
<keyword evidence="5" id="KW-1185">Reference proteome</keyword>
<dbReference type="Pfam" id="PF22685">
    <property type="entry name" value="Gal80p_C-like"/>
    <property type="match status" value="1"/>
</dbReference>
<evidence type="ECO:0000313" key="5">
    <source>
        <dbReference type="Proteomes" id="UP000193228"/>
    </source>
</evidence>
<dbReference type="PANTHER" id="PTHR43818:SF11">
    <property type="entry name" value="BCDNA.GH03377"/>
    <property type="match status" value="1"/>
</dbReference>
<gene>
    <name evidence="4" type="ORF">SAMN06265784_102304</name>
</gene>
<feature type="domain" description="Gal80p-like C-terminal" evidence="3">
    <location>
        <begin position="135"/>
        <end position="274"/>
    </location>
</feature>
<proteinExistence type="predicted"/>
<evidence type="ECO:0000313" key="4">
    <source>
        <dbReference type="EMBL" id="SMG23322.1"/>
    </source>
</evidence>
<dbReference type="SUPFAM" id="SSF55347">
    <property type="entry name" value="Glyceraldehyde-3-phosphate dehydrogenase-like, C-terminal domain"/>
    <property type="match status" value="1"/>
</dbReference>
<dbReference type="InterPro" id="IPR036291">
    <property type="entry name" value="NAD(P)-bd_dom_sf"/>
</dbReference>
<dbReference type="Gene3D" id="3.30.360.10">
    <property type="entry name" value="Dihydrodipicolinate Reductase, domain 2"/>
    <property type="match status" value="1"/>
</dbReference>
<dbReference type="InterPro" id="IPR050463">
    <property type="entry name" value="Gfo/Idh/MocA_oxidrdct_glycsds"/>
</dbReference>
<dbReference type="AlphaFoldDB" id="A0A1X7J742"/>
<dbReference type="OrthoDB" id="9781031at2"/>
<evidence type="ECO:0000259" key="3">
    <source>
        <dbReference type="Pfam" id="PF22685"/>
    </source>
</evidence>
<sequence>MEKRFRVGMVGLSAERGWATAAHIPALRALSDVFELAGVANTSLASAQAAAAAFGIPRAFGSVAELVASPDIDIVVVTVKVPYHKEVVAAALEAGKSVYCEWPLGNGLVEATELAQLANEKGVLAVAGTQAVASPEVQFVRKLVAEGYVGEVLSSTYICAGVTWGDEIQRGDSYAMDSRNGATLLSVIGGHAIAAVHSVLGPIQEVDAVLSQRRQTVRVAETGEHIPLRTPDHVMINAVLQSGAPLSLQLRGGLPRGTGLRWEINGTEGDLRITAAFEYAPVVNISALRVEGARKGEDSYQELEIPRSTALGLEDAVTARNVAEVYRLMAQDLRHGTRTAPDFDHALALHKTLHAIEQSDETARRVRVAG</sequence>
<dbReference type="GO" id="GO:0000166">
    <property type="term" value="F:nucleotide binding"/>
    <property type="evidence" value="ECO:0007669"/>
    <property type="project" value="InterPro"/>
</dbReference>
<dbReference type="InterPro" id="IPR055080">
    <property type="entry name" value="Gal80p-like_C"/>
</dbReference>
<dbReference type="PANTHER" id="PTHR43818">
    <property type="entry name" value="BCDNA.GH03377"/>
    <property type="match status" value="1"/>
</dbReference>
<organism evidence="4 5">
    <name type="scientific">Paraburkholderia susongensis</name>
    <dbReference type="NCBI Taxonomy" id="1515439"/>
    <lineage>
        <taxon>Bacteria</taxon>
        <taxon>Pseudomonadati</taxon>
        <taxon>Pseudomonadota</taxon>
        <taxon>Betaproteobacteria</taxon>
        <taxon>Burkholderiales</taxon>
        <taxon>Burkholderiaceae</taxon>
        <taxon>Paraburkholderia</taxon>
    </lineage>
</organism>
<dbReference type="Proteomes" id="UP000193228">
    <property type="component" value="Unassembled WGS sequence"/>
</dbReference>
<dbReference type="SUPFAM" id="SSF51735">
    <property type="entry name" value="NAD(P)-binding Rossmann-fold domains"/>
    <property type="match status" value="1"/>
</dbReference>
<accession>A0A1X7J742</accession>
<dbReference type="STRING" id="1515439.SAMN06265784_102304"/>
<keyword evidence="1" id="KW-0560">Oxidoreductase</keyword>